<keyword evidence="1" id="KW-0812">Transmembrane</keyword>
<sequence length="217" mass="25286">MAEKAHRFIVLSILVIACFIGRFLTPPEQHTCEFQAANIIFQRAADMFDQSFAFASYGKQIANGLRQLSEELVRAGNSFKKMYRNGFYVFETFQTEIETLFNILDSKMTDKSNFFKERTERMLKVVKEFRTHVRRTKSAMLDVDGRRNDLETNIFAGMREVQKFIKEEWRNSQTDIVIAKRESEVAVDVLKCFQSTGKKIDTILKILDEHESNLLDV</sequence>
<feature type="transmembrane region" description="Helical" evidence="1">
    <location>
        <begin position="7"/>
        <end position="25"/>
    </location>
</feature>
<keyword evidence="1" id="KW-1133">Transmembrane helix</keyword>
<dbReference type="AlphaFoldDB" id="A0A9N9GTR2"/>
<protein>
    <submittedName>
        <fullName evidence="2">8395_t:CDS:1</fullName>
    </submittedName>
</protein>
<dbReference type="PROSITE" id="PS51257">
    <property type="entry name" value="PROKAR_LIPOPROTEIN"/>
    <property type="match status" value="1"/>
</dbReference>
<dbReference type="InterPro" id="IPR027267">
    <property type="entry name" value="AH/BAR_dom_sf"/>
</dbReference>
<dbReference type="EMBL" id="CAJVPJ010002612">
    <property type="protein sequence ID" value="CAG8625629.1"/>
    <property type="molecule type" value="Genomic_DNA"/>
</dbReference>
<dbReference type="OrthoDB" id="2402927at2759"/>
<evidence type="ECO:0000313" key="3">
    <source>
        <dbReference type="Proteomes" id="UP000789572"/>
    </source>
</evidence>
<proteinExistence type="predicted"/>
<keyword evidence="3" id="KW-1185">Reference proteome</keyword>
<dbReference type="SUPFAM" id="SSF103657">
    <property type="entry name" value="BAR/IMD domain-like"/>
    <property type="match status" value="1"/>
</dbReference>
<evidence type="ECO:0000256" key="1">
    <source>
        <dbReference type="SAM" id="Phobius"/>
    </source>
</evidence>
<comment type="caution">
    <text evidence="2">The sequence shown here is derived from an EMBL/GenBank/DDBJ whole genome shotgun (WGS) entry which is preliminary data.</text>
</comment>
<name>A0A9N9GTR2_9GLOM</name>
<evidence type="ECO:0000313" key="2">
    <source>
        <dbReference type="EMBL" id="CAG8625629.1"/>
    </source>
</evidence>
<accession>A0A9N9GTR2</accession>
<reference evidence="2" key="1">
    <citation type="submission" date="2021-06" db="EMBL/GenBank/DDBJ databases">
        <authorList>
            <person name="Kallberg Y."/>
            <person name="Tangrot J."/>
            <person name="Rosling A."/>
        </authorList>
    </citation>
    <scope>NUCLEOTIDE SEQUENCE</scope>
    <source>
        <strain evidence="2">IA702</strain>
    </source>
</reference>
<organism evidence="2 3">
    <name type="scientific">Paraglomus occultum</name>
    <dbReference type="NCBI Taxonomy" id="144539"/>
    <lineage>
        <taxon>Eukaryota</taxon>
        <taxon>Fungi</taxon>
        <taxon>Fungi incertae sedis</taxon>
        <taxon>Mucoromycota</taxon>
        <taxon>Glomeromycotina</taxon>
        <taxon>Glomeromycetes</taxon>
        <taxon>Paraglomerales</taxon>
        <taxon>Paraglomeraceae</taxon>
        <taxon>Paraglomus</taxon>
    </lineage>
</organism>
<gene>
    <name evidence="2" type="ORF">POCULU_LOCUS8635</name>
</gene>
<keyword evidence="1" id="KW-0472">Membrane</keyword>
<dbReference type="Proteomes" id="UP000789572">
    <property type="component" value="Unassembled WGS sequence"/>
</dbReference>